<evidence type="ECO:0000313" key="11">
    <source>
        <dbReference type="Proteomes" id="UP001445335"/>
    </source>
</evidence>
<evidence type="ECO:0000256" key="4">
    <source>
        <dbReference type="ARBA" id="ARBA00022528"/>
    </source>
</evidence>
<dbReference type="GO" id="GO:0009507">
    <property type="term" value="C:chloroplast"/>
    <property type="evidence" value="ECO:0007669"/>
    <property type="project" value="UniProtKB-SubCell"/>
</dbReference>
<keyword evidence="11" id="KW-1185">Reference proteome</keyword>
<dbReference type="Pfam" id="PF01241">
    <property type="entry name" value="PSI_PSAK"/>
    <property type="match status" value="1"/>
</dbReference>
<keyword evidence="9" id="KW-0472">Membrane</keyword>
<accession>A0AAW1QML5</accession>
<evidence type="ECO:0000256" key="3">
    <source>
        <dbReference type="ARBA" id="ARBA00006458"/>
    </source>
</evidence>
<gene>
    <name evidence="10" type="ORF">WJX81_000038</name>
</gene>
<dbReference type="PANTHER" id="PTHR34195">
    <property type="entry name" value="PHOTOSYSTEM I REACTION CENTER SUBUNIT V, CHLOROPLASTIC-RELATED"/>
    <property type="match status" value="1"/>
</dbReference>
<sequence length="74" mass="7074">MIASTTAFLAAGRFGLAPTSNAFATAGLKLTPQKSGLSTGDPSGFTAVDTLALGAMGHVVGVGAVLGLKAVGAL</sequence>
<evidence type="ECO:0000256" key="2">
    <source>
        <dbReference type="ARBA" id="ARBA00004229"/>
    </source>
</evidence>
<comment type="subcellular location">
    <subcellularLocation>
        <location evidence="1">Membrane</location>
        <topology evidence="1">Multi-pass membrane protein</topology>
    </subcellularLocation>
    <subcellularLocation>
        <location evidence="2">Plastid</location>
        <location evidence="2">Chloroplast</location>
    </subcellularLocation>
</comment>
<keyword evidence="7" id="KW-0812">Transmembrane</keyword>
<evidence type="ECO:0000256" key="5">
    <source>
        <dbReference type="ARBA" id="ARBA00022531"/>
    </source>
</evidence>
<reference evidence="10 11" key="1">
    <citation type="journal article" date="2024" name="Nat. Commun.">
        <title>Phylogenomics reveals the evolutionary origins of lichenization in chlorophyte algae.</title>
        <authorList>
            <person name="Puginier C."/>
            <person name="Libourel C."/>
            <person name="Otte J."/>
            <person name="Skaloud P."/>
            <person name="Haon M."/>
            <person name="Grisel S."/>
            <person name="Petersen M."/>
            <person name="Berrin J.G."/>
            <person name="Delaux P.M."/>
            <person name="Dal Grande F."/>
            <person name="Keller J."/>
        </authorList>
    </citation>
    <scope>NUCLEOTIDE SEQUENCE [LARGE SCALE GENOMIC DNA]</scope>
    <source>
        <strain evidence="10 11">SAG 245.80</strain>
    </source>
</reference>
<evidence type="ECO:0000256" key="6">
    <source>
        <dbReference type="ARBA" id="ARBA00022640"/>
    </source>
</evidence>
<dbReference type="AlphaFoldDB" id="A0AAW1QML5"/>
<evidence type="ECO:0000256" key="1">
    <source>
        <dbReference type="ARBA" id="ARBA00004141"/>
    </source>
</evidence>
<dbReference type="InterPro" id="IPR017493">
    <property type="entry name" value="PSI_PsaK_pln"/>
</dbReference>
<dbReference type="InterPro" id="IPR016370">
    <property type="entry name" value="PSI_PsaG/PsaK_pln"/>
</dbReference>
<dbReference type="EMBL" id="JALJOU010000085">
    <property type="protein sequence ID" value="KAK9822622.1"/>
    <property type="molecule type" value="Genomic_DNA"/>
</dbReference>
<dbReference type="PANTHER" id="PTHR34195:SF2">
    <property type="entry name" value="PHOTOSYSTEM I REACTION CENTER SUBUNIT PSAK, CHLOROPLASTIC"/>
    <property type="match status" value="1"/>
</dbReference>
<comment type="caution">
    <text evidence="10">The sequence shown here is derived from an EMBL/GenBank/DDBJ whole genome shotgun (WGS) entry which is preliminary data.</text>
</comment>
<evidence type="ECO:0000256" key="8">
    <source>
        <dbReference type="ARBA" id="ARBA00022836"/>
    </source>
</evidence>
<evidence type="ECO:0000256" key="9">
    <source>
        <dbReference type="ARBA" id="ARBA00023136"/>
    </source>
</evidence>
<evidence type="ECO:0000313" key="10">
    <source>
        <dbReference type="EMBL" id="KAK9822622.1"/>
    </source>
</evidence>
<keyword evidence="4" id="KW-0150">Chloroplast</keyword>
<keyword evidence="8" id="KW-0603">Photosystem I</keyword>
<dbReference type="Gene3D" id="1.10.286.40">
    <property type="entry name" value="Chlorophyll a-b binding protein like"/>
    <property type="match status" value="1"/>
</dbReference>
<evidence type="ECO:0008006" key="12">
    <source>
        <dbReference type="Google" id="ProtNLM"/>
    </source>
</evidence>
<dbReference type="Proteomes" id="UP001445335">
    <property type="component" value="Unassembled WGS sequence"/>
</dbReference>
<keyword evidence="5" id="KW-0602">Photosynthesis</keyword>
<organism evidence="10 11">
    <name type="scientific">Elliptochloris bilobata</name>
    <dbReference type="NCBI Taxonomy" id="381761"/>
    <lineage>
        <taxon>Eukaryota</taxon>
        <taxon>Viridiplantae</taxon>
        <taxon>Chlorophyta</taxon>
        <taxon>core chlorophytes</taxon>
        <taxon>Trebouxiophyceae</taxon>
        <taxon>Trebouxiophyceae incertae sedis</taxon>
        <taxon>Elliptochloris clade</taxon>
        <taxon>Elliptochloris</taxon>
    </lineage>
</organism>
<dbReference type="GO" id="GO:0009522">
    <property type="term" value="C:photosystem I"/>
    <property type="evidence" value="ECO:0007669"/>
    <property type="project" value="UniProtKB-KW"/>
</dbReference>
<dbReference type="InterPro" id="IPR000549">
    <property type="entry name" value="PSI_PsaG/PsaK"/>
</dbReference>
<dbReference type="InterPro" id="IPR023618">
    <property type="entry name" value="PSI_PsaG/PsaK_dom"/>
</dbReference>
<dbReference type="NCBIfam" id="TIGR03050">
    <property type="entry name" value="PS_I_psaK_plant"/>
    <property type="match status" value="1"/>
</dbReference>
<keyword evidence="6" id="KW-0934">Plastid</keyword>
<proteinExistence type="inferred from homology"/>
<name>A0AAW1QML5_9CHLO</name>
<evidence type="ECO:0000256" key="7">
    <source>
        <dbReference type="ARBA" id="ARBA00022692"/>
    </source>
</evidence>
<protein>
    <recommendedName>
        <fullName evidence="12">PSI-K</fullName>
    </recommendedName>
</protein>
<dbReference type="GO" id="GO:0015979">
    <property type="term" value="P:photosynthesis"/>
    <property type="evidence" value="ECO:0007669"/>
    <property type="project" value="UniProtKB-KW"/>
</dbReference>
<comment type="similarity">
    <text evidence="3">Belongs to the PsaG/PsaK family.</text>
</comment>